<keyword evidence="1" id="KW-0812">Transmembrane</keyword>
<accession>A0A1R4ECZ2</accession>
<feature type="transmembrane region" description="Helical" evidence="1">
    <location>
        <begin position="179"/>
        <end position="199"/>
    </location>
</feature>
<name>A0A1R4ECZ2_9GAMM</name>
<keyword evidence="1" id="KW-0472">Membrane</keyword>
<dbReference type="EMBL" id="FUGD01000044">
    <property type="protein sequence ID" value="SJM36373.1"/>
    <property type="molecule type" value="Genomic_DNA"/>
</dbReference>
<evidence type="ECO:0000256" key="1">
    <source>
        <dbReference type="SAM" id="Phobius"/>
    </source>
</evidence>
<feature type="transmembrane region" description="Helical" evidence="1">
    <location>
        <begin position="94"/>
        <end position="114"/>
    </location>
</feature>
<dbReference type="AlphaFoldDB" id="A0A1R4ECZ2"/>
<keyword evidence="1" id="KW-1133">Transmembrane helix</keyword>
<evidence type="ECO:0000313" key="5">
    <source>
        <dbReference type="Proteomes" id="UP000188169"/>
    </source>
</evidence>
<feature type="transmembrane region" description="Helical" evidence="1">
    <location>
        <begin position="654"/>
        <end position="671"/>
    </location>
</feature>
<feature type="transmembrane region" description="Helical" evidence="1">
    <location>
        <begin position="465"/>
        <end position="483"/>
    </location>
</feature>
<feature type="transmembrane region" description="Helical" evidence="1">
    <location>
        <begin position="401"/>
        <end position="420"/>
    </location>
</feature>
<feature type="domain" description="DUF2157" evidence="2">
    <location>
        <begin position="33"/>
        <end position="144"/>
    </location>
</feature>
<keyword evidence="5" id="KW-1185">Reference proteome</keyword>
<dbReference type="Pfam" id="PF09925">
    <property type="entry name" value="DUF2157"/>
    <property type="match status" value="1"/>
</dbReference>
<evidence type="ECO:0000313" key="4">
    <source>
        <dbReference type="EMBL" id="SJM36373.1"/>
    </source>
</evidence>
<feature type="transmembrane region" description="Helical" evidence="1">
    <location>
        <begin position="683"/>
        <end position="702"/>
    </location>
</feature>
<dbReference type="Pfam" id="PF14351">
    <property type="entry name" value="DUF4401"/>
    <property type="match status" value="1"/>
</dbReference>
<dbReference type="Proteomes" id="UP000188169">
    <property type="component" value="Unassembled WGS sequence"/>
</dbReference>
<dbReference type="RefSeq" id="WP_167367021.1">
    <property type="nucleotide sequence ID" value="NZ_FUGD01000044.1"/>
</dbReference>
<evidence type="ECO:0008006" key="6">
    <source>
        <dbReference type="Google" id="ProtNLM"/>
    </source>
</evidence>
<feature type="transmembrane region" description="Helical" evidence="1">
    <location>
        <begin position="62"/>
        <end position="82"/>
    </location>
</feature>
<dbReference type="InterPro" id="IPR025513">
    <property type="entry name" value="DUF4401"/>
</dbReference>
<feature type="transmembrane region" description="Helical" evidence="1">
    <location>
        <begin position="373"/>
        <end position="395"/>
    </location>
</feature>
<feature type="transmembrane region" description="Helical" evidence="1">
    <location>
        <begin position="211"/>
        <end position="233"/>
    </location>
</feature>
<feature type="transmembrane region" description="Helical" evidence="1">
    <location>
        <begin position="619"/>
        <end position="648"/>
    </location>
</feature>
<protein>
    <recommendedName>
        <fullName evidence="6">DUF4401 domain-containing protein</fullName>
    </recommendedName>
</protein>
<feature type="transmembrane region" description="Helical" evidence="1">
    <location>
        <begin position="588"/>
        <end position="607"/>
    </location>
</feature>
<evidence type="ECO:0000259" key="3">
    <source>
        <dbReference type="Pfam" id="PF14351"/>
    </source>
</evidence>
<feature type="transmembrane region" description="Helical" evidence="1">
    <location>
        <begin position="266"/>
        <end position="289"/>
    </location>
</feature>
<feature type="transmembrane region" description="Helical" evidence="1">
    <location>
        <begin position="239"/>
        <end position="259"/>
    </location>
</feature>
<feature type="transmembrane region" description="Helical" evidence="1">
    <location>
        <begin position="295"/>
        <end position="315"/>
    </location>
</feature>
<reference evidence="5" key="1">
    <citation type="submission" date="2017-02" db="EMBL/GenBank/DDBJ databases">
        <authorList>
            <person name="Mornico D."/>
        </authorList>
    </citation>
    <scope>NUCLEOTIDE SEQUENCE [LARGE SCALE GENOMIC DNA]</scope>
</reference>
<feature type="transmembrane region" description="Helical" evidence="1">
    <location>
        <begin position="441"/>
        <end position="459"/>
    </location>
</feature>
<feature type="transmembrane region" description="Helical" evidence="1">
    <location>
        <begin position="120"/>
        <end position="137"/>
    </location>
</feature>
<feature type="domain" description="DUF4401" evidence="3">
    <location>
        <begin position="368"/>
        <end position="697"/>
    </location>
</feature>
<dbReference type="InterPro" id="IPR018677">
    <property type="entry name" value="DUF2157"/>
</dbReference>
<organism evidence="4 5">
    <name type="scientific">Psychrobacter pasteurii</name>
    <dbReference type="NCBI Taxonomy" id="1945520"/>
    <lineage>
        <taxon>Bacteria</taxon>
        <taxon>Pseudomonadati</taxon>
        <taxon>Pseudomonadota</taxon>
        <taxon>Gammaproteobacteria</taxon>
        <taxon>Moraxellales</taxon>
        <taxon>Moraxellaceae</taxon>
        <taxon>Psychrobacter</taxon>
    </lineage>
</organism>
<feature type="transmembrane region" description="Helical" evidence="1">
    <location>
        <begin position="35"/>
        <end position="56"/>
    </location>
</feature>
<sequence length="726" mass="79907">MTRLSAPTPPLFNTTSQAATPRVSSETWYNFFNRFTAITSAISLVLALVFFIAYNWMDMGKIGKFGLVQAALVITIFGYTLLVYKGVSKLGQQLLLLIASLITGSLLALVGQVYQTGADSWQLFFGWAVLIIPWVFLARLPALWLLWLGLINLSFMFYTATGGFLVSSFWGNNPLYLDLLRLVILTALNLGALILGLMVNKDKPPHQPLPWSLYVIAIWVVFCATRLGLFPLFQVDEGLATGISLTAWASVMAFLYWRFYKKQRDLLMLTMLSGSAIIVLMVMASQYIAPHLGDAALFAMAFLLITLTALAVNGLRQLNHSIKQHPGTKQRLEPVTQTTATQATVTQPISDPITVENSHTSSESVKTPWYIQLLLAISGLFSGALITGFLMVILGNTLRDMLMKLILSGLLLFISFVLFNPQLFKRQATSTVNKSRTFSEGLAFALSLSAQAFLAAVIGEQFDSTVAMVSTFMLLQLFLLIAFKDTLHRFISAFIALGCLVWLFSYFQLPELSAPLLALISAAVTLPNSRVMRASRTTKNPYNYTLFKPLSYASTLMLLMVSVVFIVAENTQSIAGVAGDFVYNYFLAQGLLIAVCLYVAHIILSQYSLKLTSKMGRLIALGIIGLGVVSIYISGILATSLVIVLAIANANRTLLALGVSALVGYIFWYYYQLDTSLLQKSASLLAVSIVLFAIYKLINIAYSDDNNLPKLQKNDPSKLTTDEELS</sequence>
<feature type="transmembrane region" description="Helical" evidence="1">
    <location>
        <begin position="490"/>
        <end position="507"/>
    </location>
</feature>
<evidence type="ECO:0000259" key="2">
    <source>
        <dbReference type="Pfam" id="PF09925"/>
    </source>
</evidence>
<feature type="transmembrane region" description="Helical" evidence="1">
    <location>
        <begin position="144"/>
        <end position="167"/>
    </location>
</feature>
<gene>
    <name evidence="4" type="ORF">A1019T_00334</name>
</gene>
<feature type="transmembrane region" description="Helical" evidence="1">
    <location>
        <begin position="550"/>
        <end position="568"/>
    </location>
</feature>
<proteinExistence type="predicted"/>